<keyword evidence="12" id="KW-0624">Polysaccharide degradation</keyword>
<evidence type="ECO:0000256" key="7">
    <source>
        <dbReference type="ARBA" id="ARBA00023002"/>
    </source>
</evidence>
<evidence type="ECO:0000256" key="12">
    <source>
        <dbReference type="ARBA" id="ARBA00023326"/>
    </source>
</evidence>
<comment type="caution">
    <text evidence="19">The sequence shown here is derived from an EMBL/GenBank/DDBJ whole genome shotgun (WGS) entry which is preliminary data.</text>
</comment>
<evidence type="ECO:0000256" key="5">
    <source>
        <dbReference type="ARBA" id="ARBA00022729"/>
    </source>
</evidence>
<dbReference type="InterPro" id="IPR005103">
    <property type="entry name" value="AA9_LPMO"/>
</dbReference>
<evidence type="ECO:0000259" key="18">
    <source>
        <dbReference type="Pfam" id="PF03443"/>
    </source>
</evidence>
<name>A0A8H6XR13_9AGAR</name>
<evidence type="ECO:0000256" key="6">
    <source>
        <dbReference type="ARBA" id="ARBA00023001"/>
    </source>
</evidence>
<dbReference type="Gene3D" id="2.70.50.70">
    <property type="match status" value="1"/>
</dbReference>
<evidence type="ECO:0000313" key="20">
    <source>
        <dbReference type="Proteomes" id="UP000620124"/>
    </source>
</evidence>
<protein>
    <recommendedName>
        <fullName evidence="15">lytic cellulose monooxygenase (C4-dehydrogenating)</fullName>
        <ecNumber evidence="15">1.14.99.56</ecNumber>
    </recommendedName>
</protein>
<keyword evidence="20" id="KW-1185">Reference proteome</keyword>
<dbReference type="EC" id="1.14.99.56" evidence="15"/>
<feature type="signal peptide" evidence="17">
    <location>
        <begin position="1"/>
        <end position="20"/>
    </location>
</feature>
<comment type="cofactor">
    <cofactor evidence="1">
        <name>Cu(2+)</name>
        <dbReference type="ChEBI" id="CHEBI:29036"/>
    </cofactor>
</comment>
<dbReference type="OrthoDB" id="4849160at2759"/>
<keyword evidence="7" id="KW-0560">Oxidoreductase</keyword>
<dbReference type="GO" id="GO:0004497">
    <property type="term" value="F:monooxygenase activity"/>
    <property type="evidence" value="ECO:0007669"/>
    <property type="project" value="UniProtKB-KW"/>
</dbReference>
<evidence type="ECO:0000313" key="19">
    <source>
        <dbReference type="EMBL" id="KAF7345557.1"/>
    </source>
</evidence>
<evidence type="ECO:0000256" key="17">
    <source>
        <dbReference type="SAM" id="SignalP"/>
    </source>
</evidence>
<sequence length="354" mass="36225">MKSFTASTLFALSLAASTAAHGWMGTLTVGGKAYKGNEPVEQTPNGAPSVIRQIANNLPVKDTTSPDLTCGRSAKPAALTATAAPGDTLQIDWRTLAAGGNWFHDVGPMMTYLASCGSESCEKFDASGAKWFKIDEQGLLADGTWAQAKLDNGSPASVTLPSNLKAGNYLLRHEIIALHTAQSEGGAEFYPNCAQLTVTGSGTATASADEMVSLPGAYKPTDAGILINVYDMTGAYKFPGPAVASFVKGGSSSGSGSGNPPASPPASEPSSTKAGSAPSKTGSTSAPTSTSSGSGSPSGSGGSKTCKGKRTASRRRFSTQEMQEVRAESARAPVSVPEPAAVRRHLHRFGARSF</sequence>
<dbReference type="EMBL" id="JACAZI010000013">
    <property type="protein sequence ID" value="KAF7345557.1"/>
    <property type="molecule type" value="Genomic_DNA"/>
</dbReference>
<evidence type="ECO:0000256" key="2">
    <source>
        <dbReference type="ARBA" id="ARBA00004613"/>
    </source>
</evidence>
<dbReference type="PANTHER" id="PTHR33353">
    <property type="entry name" value="PUTATIVE (AFU_ORTHOLOGUE AFUA_1G12560)-RELATED"/>
    <property type="match status" value="1"/>
</dbReference>
<comment type="subcellular location">
    <subcellularLocation>
        <location evidence="2">Secreted</location>
    </subcellularLocation>
</comment>
<evidence type="ECO:0000256" key="10">
    <source>
        <dbReference type="ARBA" id="ARBA00023157"/>
    </source>
</evidence>
<keyword evidence="11" id="KW-0119">Carbohydrate metabolism</keyword>
<dbReference type="Pfam" id="PF03443">
    <property type="entry name" value="AA9"/>
    <property type="match status" value="1"/>
</dbReference>
<dbReference type="AlphaFoldDB" id="A0A8H6XR13"/>
<keyword evidence="6" id="KW-0136">Cellulose degradation</keyword>
<feature type="compositionally biased region" description="Low complexity" evidence="16">
    <location>
        <begin position="268"/>
        <end position="295"/>
    </location>
</feature>
<keyword evidence="9" id="KW-0503">Monooxygenase</keyword>
<feature type="region of interest" description="Disordered" evidence="16">
    <location>
        <begin position="249"/>
        <end position="339"/>
    </location>
</feature>
<evidence type="ECO:0000256" key="13">
    <source>
        <dbReference type="ARBA" id="ARBA00044502"/>
    </source>
</evidence>
<feature type="compositionally biased region" description="Basic residues" evidence="16">
    <location>
        <begin position="306"/>
        <end position="317"/>
    </location>
</feature>
<dbReference type="CDD" id="cd21175">
    <property type="entry name" value="LPMO_AA9"/>
    <property type="match status" value="1"/>
</dbReference>
<keyword evidence="4" id="KW-0479">Metal-binding</keyword>
<feature type="domain" description="Auxiliary Activity family 9 catalytic" evidence="18">
    <location>
        <begin position="21"/>
        <end position="231"/>
    </location>
</feature>
<accession>A0A8H6XR13</accession>
<dbReference type="InterPro" id="IPR049892">
    <property type="entry name" value="AA9"/>
</dbReference>
<evidence type="ECO:0000256" key="11">
    <source>
        <dbReference type="ARBA" id="ARBA00023277"/>
    </source>
</evidence>
<evidence type="ECO:0000256" key="15">
    <source>
        <dbReference type="ARBA" id="ARBA00047174"/>
    </source>
</evidence>
<evidence type="ECO:0000256" key="8">
    <source>
        <dbReference type="ARBA" id="ARBA00023008"/>
    </source>
</evidence>
<dbReference type="Proteomes" id="UP000620124">
    <property type="component" value="Unassembled WGS sequence"/>
</dbReference>
<evidence type="ECO:0000256" key="4">
    <source>
        <dbReference type="ARBA" id="ARBA00022723"/>
    </source>
</evidence>
<reference evidence="19" key="1">
    <citation type="submission" date="2020-05" db="EMBL/GenBank/DDBJ databases">
        <title>Mycena genomes resolve the evolution of fungal bioluminescence.</title>
        <authorList>
            <person name="Tsai I.J."/>
        </authorList>
    </citation>
    <scope>NUCLEOTIDE SEQUENCE</scope>
    <source>
        <strain evidence="19">CCC161011</strain>
    </source>
</reference>
<evidence type="ECO:0000256" key="3">
    <source>
        <dbReference type="ARBA" id="ARBA00022525"/>
    </source>
</evidence>
<keyword evidence="3" id="KW-0964">Secreted</keyword>
<dbReference type="GO" id="GO:0005576">
    <property type="term" value="C:extracellular region"/>
    <property type="evidence" value="ECO:0007669"/>
    <property type="project" value="UniProtKB-SubCell"/>
</dbReference>
<evidence type="ECO:0000256" key="16">
    <source>
        <dbReference type="SAM" id="MobiDB-lite"/>
    </source>
</evidence>
<dbReference type="GO" id="GO:0030245">
    <property type="term" value="P:cellulose catabolic process"/>
    <property type="evidence" value="ECO:0007669"/>
    <property type="project" value="UniProtKB-KW"/>
</dbReference>
<comment type="catalytic activity">
    <reaction evidence="14">
        <text>[(1-&gt;4)-beta-D-glucosyl]n+m + reduced acceptor + O2 = 4-dehydro-beta-D-glucosyl-[(1-&gt;4)-beta-D-glucosyl]n-1 + [(1-&gt;4)-beta-D-glucosyl]m + acceptor + H2O.</text>
        <dbReference type="EC" id="1.14.99.56"/>
    </reaction>
</comment>
<proteinExistence type="inferred from homology"/>
<feature type="chain" id="PRO_5034723780" description="lytic cellulose monooxygenase (C4-dehydrogenating)" evidence="17">
    <location>
        <begin position="21"/>
        <end position="354"/>
    </location>
</feature>
<comment type="similarity">
    <text evidence="13">Belongs to the polysaccharide monooxygenase AA9 family.</text>
</comment>
<gene>
    <name evidence="19" type="ORF">MVEN_01574400</name>
</gene>
<evidence type="ECO:0000256" key="14">
    <source>
        <dbReference type="ARBA" id="ARBA00045077"/>
    </source>
</evidence>
<organism evidence="19 20">
    <name type="scientific">Mycena venus</name>
    <dbReference type="NCBI Taxonomy" id="2733690"/>
    <lineage>
        <taxon>Eukaryota</taxon>
        <taxon>Fungi</taxon>
        <taxon>Dikarya</taxon>
        <taxon>Basidiomycota</taxon>
        <taxon>Agaricomycotina</taxon>
        <taxon>Agaricomycetes</taxon>
        <taxon>Agaricomycetidae</taxon>
        <taxon>Agaricales</taxon>
        <taxon>Marasmiineae</taxon>
        <taxon>Mycenaceae</taxon>
        <taxon>Mycena</taxon>
    </lineage>
</organism>
<evidence type="ECO:0000256" key="1">
    <source>
        <dbReference type="ARBA" id="ARBA00001973"/>
    </source>
</evidence>
<evidence type="ECO:0000256" key="9">
    <source>
        <dbReference type="ARBA" id="ARBA00023033"/>
    </source>
</evidence>
<keyword evidence="8" id="KW-0186">Copper</keyword>
<dbReference type="PANTHER" id="PTHR33353:SF10">
    <property type="entry name" value="ENDO-BETA-1,4-GLUCANASE D"/>
    <property type="match status" value="1"/>
</dbReference>
<dbReference type="GO" id="GO:0046872">
    <property type="term" value="F:metal ion binding"/>
    <property type="evidence" value="ECO:0007669"/>
    <property type="project" value="UniProtKB-KW"/>
</dbReference>
<keyword evidence="5 17" id="KW-0732">Signal</keyword>
<keyword evidence="10" id="KW-1015">Disulfide bond</keyword>